<feature type="transmembrane region" description="Helical" evidence="1">
    <location>
        <begin position="36"/>
        <end position="54"/>
    </location>
</feature>
<dbReference type="EMBL" id="QLLO01000001">
    <property type="protein sequence ID" value="RAJ18154.1"/>
    <property type="molecule type" value="Genomic_DNA"/>
</dbReference>
<dbReference type="Proteomes" id="UP000248703">
    <property type="component" value="Unassembled WGS sequence"/>
</dbReference>
<feature type="transmembrane region" description="Helical" evidence="1">
    <location>
        <begin position="6"/>
        <end position="24"/>
    </location>
</feature>
<protein>
    <submittedName>
        <fullName evidence="2">Uncharacterized protein</fullName>
    </submittedName>
</protein>
<proteinExistence type="predicted"/>
<keyword evidence="1" id="KW-0472">Membrane</keyword>
<keyword evidence="3" id="KW-1185">Reference proteome</keyword>
<keyword evidence="1" id="KW-1133">Transmembrane helix</keyword>
<comment type="caution">
    <text evidence="2">The sequence shown here is derived from an EMBL/GenBank/DDBJ whole genome shotgun (WGS) entry which is preliminary data.</text>
</comment>
<sequence>MLHLFWSFINTVIVLYFLFLLVQFIRKGKKMFQSQFRLVSIFILVFGIVQILAASKSDDNVNKIIISDNYSKNNTSEVKKMILEDNLTFEINLLVKYSVDQHKFIPTESYSNLTGFVSGYEWEFLSIEINTAEEHEVFEVSGILKWNLFGINIYNQNKQFKKTVNLIHL</sequence>
<keyword evidence="1" id="KW-0812">Transmembrane</keyword>
<reference evidence="2 3" key="1">
    <citation type="submission" date="2018-06" db="EMBL/GenBank/DDBJ databases">
        <title>Genomic Encyclopedia of Archaeal and Bacterial Type Strains, Phase II (KMG-II): from individual species to whole genera.</title>
        <authorList>
            <person name="Goeker M."/>
        </authorList>
    </citation>
    <scope>NUCLEOTIDE SEQUENCE [LARGE SCALE GENOMIC DNA]</scope>
    <source>
        <strain evidence="2 3">DSM 24464</strain>
    </source>
</reference>
<accession>A0A327RR61</accession>
<dbReference type="RefSeq" id="WP_111658782.1">
    <property type="nucleotide sequence ID" value="NZ_QLLO01000001.1"/>
</dbReference>
<dbReference type="AlphaFoldDB" id="A0A327RR61"/>
<organism evidence="2 3">
    <name type="scientific">Olleya aquimaris</name>
    <dbReference type="NCBI Taxonomy" id="639310"/>
    <lineage>
        <taxon>Bacteria</taxon>
        <taxon>Pseudomonadati</taxon>
        <taxon>Bacteroidota</taxon>
        <taxon>Flavobacteriia</taxon>
        <taxon>Flavobacteriales</taxon>
        <taxon>Flavobacteriaceae</taxon>
    </lineage>
</organism>
<gene>
    <name evidence="2" type="ORF">LY08_00428</name>
</gene>
<name>A0A327RR61_9FLAO</name>
<evidence type="ECO:0000313" key="2">
    <source>
        <dbReference type="EMBL" id="RAJ18154.1"/>
    </source>
</evidence>
<evidence type="ECO:0000256" key="1">
    <source>
        <dbReference type="SAM" id="Phobius"/>
    </source>
</evidence>
<evidence type="ECO:0000313" key="3">
    <source>
        <dbReference type="Proteomes" id="UP000248703"/>
    </source>
</evidence>
<dbReference type="OrthoDB" id="1449062at2"/>